<keyword evidence="4 6" id="KW-0460">Magnesium</keyword>
<dbReference type="KEGG" id="hdi:HDIA_4302"/>
<reference evidence="10" key="1">
    <citation type="submission" date="2017-09" db="EMBL/GenBank/DDBJ databases">
        <title>Genome sequence of Nannocystis excedens DSM 71.</title>
        <authorList>
            <person name="Blom J."/>
        </authorList>
    </citation>
    <scope>NUCLEOTIDE SEQUENCE [LARGE SCALE GENOMIC DNA]</scope>
    <source>
        <strain evidence="10">type strain: E19</strain>
    </source>
</reference>
<dbReference type="PROSITE" id="PS00726">
    <property type="entry name" value="AP_NUCLEASE_F1_1"/>
    <property type="match status" value="1"/>
</dbReference>
<name>A0A2C9DC77_9HYPH</name>
<feature type="active site" evidence="5">
    <location>
        <position position="114"/>
    </location>
</feature>
<protein>
    <submittedName>
        <fullName evidence="9">Exodeoxyribonuclease III</fullName>
        <ecNumber evidence="9">3.1.11.2</ecNumber>
    </submittedName>
</protein>
<feature type="binding site" evidence="6">
    <location>
        <position position="12"/>
    </location>
    <ligand>
        <name>Mg(2+)</name>
        <dbReference type="ChEBI" id="CHEBI:18420"/>
        <label>1</label>
    </ligand>
</feature>
<keyword evidence="3 9" id="KW-0378">Hydrolase</keyword>
<feature type="binding site" evidence="6">
    <location>
        <position position="261"/>
    </location>
    <ligand>
        <name>Mg(2+)</name>
        <dbReference type="ChEBI" id="CHEBI:18420"/>
        <label>1</label>
    </ligand>
</feature>
<dbReference type="PROSITE" id="PS51435">
    <property type="entry name" value="AP_NUCLEASE_F1_4"/>
    <property type="match status" value="1"/>
</dbReference>
<dbReference type="InterPro" id="IPR036691">
    <property type="entry name" value="Endo/exonu/phosph_ase_sf"/>
</dbReference>
<dbReference type="Proteomes" id="UP000223606">
    <property type="component" value="Chromosome 1"/>
</dbReference>
<evidence type="ECO:0000313" key="9">
    <source>
        <dbReference type="EMBL" id="SON57843.1"/>
    </source>
</evidence>
<gene>
    <name evidence="9" type="primary">xthA_2</name>
    <name evidence="9" type="ORF">HDIA_4302</name>
</gene>
<dbReference type="GO" id="GO:0046872">
    <property type="term" value="F:metal ion binding"/>
    <property type="evidence" value="ECO:0007669"/>
    <property type="project" value="UniProtKB-KW"/>
</dbReference>
<dbReference type="PANTHER" id="PTHR43250:SF2">
    <property type="entry name" value="EXODEOXYRIBONUCLEASE III"/>
    <property type="match status" value="1"/>
</dbReference>
<dbReference type="GO" id="GO:0003677">
    <property type="term" value="F:DNA binding"/>
    <property type="evidence" value="ECO:0007669"/>
    <property type="project" value="InterPro"/>
</dbReference>
<sequence length="272" mass="30522">MSSALLSIATWNINSVRMRRGIVEQLIDHHAPDVICLQETKCADAQFPSADFRRFGYSHIALNGGRGGYHGVAILSRFPLLDVDCHDFCAKNDPRHVAVTVERGDKAVRLHNFYVPAGGDEPDPAINPKFEHKLQFLQEMTSWLPTASNGLPDVIVGDLNIAPYESDVWSHKALLKVVSHTPVECEALEALRLAGGWTDLARSFHPEPERVYTWWSYRAKDWRAANKGRRLDHIWTHPDLAAKARSISVLVDARGWSRPSDHVPIIAHFDLG</sequence>
<dbReference type="SUPFAM" id="SSF56219">
    <property type="entry name" value="DNase I-like"/>
    <property type="match status" value="1"/>
</dbReference>
<dbReference type="CDD" id="cd09086">
    <property type="entry name" value="ExoIII-like_AP-endo"/>
    <property type="match status" value="1"/>
</dbReference>
<dbReference type="OrthoDB" id="9803914at2"/>
<evidence type="ECO:0000256" key="2">
    <source>
        <dbReference type="ARBA" id="ARBA00022723"/>
    </source>
</evidence>
<keyword evidence="10" id="KW-1185">Reference proteome</keyword>
<comment type="similarity">
    <text evidence="1">Belongs to the DNA repair enzymes AP/ExoA family.</text>
</comment>
<feature type="binding site" evidence="6">
    <location>
        <position position="262"/>
    </location>
    <ligand>
        <name>Mg(2+)</name>
        <dbReference type="ChEBI" id="CHEBI:18420"/>
        <label>1</label>
    </ligand>
</feature>
<organism evidence="9 10">
    <name type="scientific">Hartmannibacter diazotrophicus</name>
    <dbReference type="NCBI Taxonomy" id="1482074"/>
    <lineage>
        <taxon>Bacteria</taxon>
        <taxon>Pseudomonadati</taxon>
        <taxon>Pseudomonadota</taxon>
        <taxon>Alphaproteobacteria</taxon>
        <taxon>Hyphomicrobiales</taxon>
        <taxon>Pleomorphomonadaceae</taxon>
        <taxon>Hartmannibacter</taxon>
    </lineage>
</organism>
<dbReference type="GO" id="GO:0006281">
    <property type="term" value="P:DNA repair"/>
    <property type="evidence" value="ECO:0007669"/>
    <property type="project" value="InterPro"/>
</dbReference>
<comment type="cofactor">
    <cofactor evidence="6">
        <name>Mg(2+)</name>
        <dbReference type="ChEBI" id="CHEBI:18420"/>
    </cofactor>
    <cofactor evidence="6">
        <name>Mn(2+)</name>
        <dbReference type="ChEBI" id="CHEBI:29035"/>
    </cofactor>
    <text evidence="6">Probably binds two magnesium or manganese ions per subunit.</text>
</comment>
<dbReference type="EMBL" id="LT960614">
    <property type="protein sequence ID" value="SON57843.1"/>
    <property type="molecule type" value="Genomic_DNA"/>
</dbReference>
<evidence type="ECO:0000256" key="4">
    <source>
        <dbReference type="ARBA" id="ARBA00022842"/>
    </source>
</evidence>
<feature type="active site" description="Proton donor/acceptor" evidence="5">
    <location>
        <position position="158"/>
    </location>
</feature>
<dbReference type="PANTHER" id="PTHR43250">
    <property type="entry name" value="EXODEOXYRIBONUCLEASE III"/>
    <property type="match status" value="1"/>
</dbReference>
<dbReference type="RefSeq" id="WP_099558043.1">
    <property type="nucleotide sequence ID" value="NZ_LT960614.1"/>
</dbReference>
<dbReference type="InterPro" id="IPR005135">
    <property type="entry name" value="Endo/exonuclease/phosphatase"/>
</dbReference>
<proteinExistence type="inferred from homology"/>
<feature type="binding site" evidence="6">
    <location>
        <position position="39"/>
    </location>
    <ligand>
        <name>Mg(2+)</name>
        <dbReference type="ChEBI" id="CHEBI:18420"/>
        <label>1</label>
    </ligand>
</feature>
<dbReference type="Gene3D" id="3.60.10.10">
    <property type="entry name" value="Endonuclease/exonuclease/phosphatase"/>
    <property type="match status" value="1"/>
</dbReference>
<dbReference type="GO" id="GO:0008311">
    <property type="term" value="F:double-stranded DNA 3'-5' DNA exonuclease activity"/>
    <property type="evidence" value="ECO:0007669"/>
    <property type="project" value="UniProtKB-EC"/>
</dbReference>
<dbReference type="Pfam" id="PF03372">
    <property type="entry name" value="Exo_endo_phos"/>
    <property type="match status" value="1"/>
</dbReference>
<evidence type="ECO:0000313" key="10">
    <source>
        <dbReference type="Proteomes" id="UP000223606"/>
    </source>
</evidence>
<feature type="active site" description="Proton acceptor" evidence="5">
    <location>
        <position position="262"/>
    </location>
</feature>
<evidence type="ECO:0000256" key="3">
    <source>
        <dbReference type="ARBA" id="ARBA00022801"/>
    </source>
</evidence>
<feature type="site" description="Important for catalytic activity" evidence="7">
    <location>
        <position position="232"/>
    </location>
</feature>
<feature type="site" description="Interaction with DNA substrate" evidence="7">
    <location>
        <position position="262"/>
    </location>
</feature>
<dbReference type="GO" id="GO:0004519">
    <property type="term" value="F:endonuclease activity"/>
    <property type="evidence" value="ECO:0007669"/>
    <property type="project" value="InterPro"/>
</dbReference>
<dbReference type="InterPro" id="IPR037493">
    <property type="entry name" value="ExoIII-like"/>
</dbReference>
<feature type="binding site" evidence="6">
    <location>
        <position position="160"/>
    </location>
    <ligand>
        <name>Mg(2+)</name>
        <dbReference type="ChEBI" id="CHEBI:18420"/>
        <label>1</label>
    </ligand>
</feature>
<feature type="site" description="Transition state stabilizer" evidence="7">
    <location>
        <position position="160"/>
    </location>
</feature>
<evidence type="ECO:0000256" key="1">
    <source>
        <dbReference type="ARBA" id="ARBA00007092"/>
    </source>
</evidence>
<accession>A0A2C9DC77</accession>
<dbReference type="InterPro" id="IPR020847">
    <property type="entry name" value="AP_endonuclease_F1_BS"/>
</dbReference>
<feature type="domain" description="Endonuclease/exonuclease/phosphatase" evidence="8">
    <location>
        <begin position="9"/>
        <end position="262"/>
    </location>
</feature>
<dbReference type="InterPro" id="IPR004808">
    <property type="entry name" value="AP_endonuc_1"/>
</dbReference>
<dbReference type="AlphaFoldDB" id="A0A2C9DC77"/>
<dbReference type="EC" id="3.1.11.2" evidence="9"/>
<keyword evidence="2 6" id="KW-0479">Metal-binding</keyword>
<evidence type="ECO:0000256" key="7">
    <source>
        <dbReference type="PIRSR" id="PIRSR604808-3"/>
    </source>
</evidence>
<evidence type="ECO:0000256" key="5">
    <source>
        <dbReference type="PIRSR" id="PIRSR604808-1"/>
    </source>
</evidence>
<keyword evidence="6" id="KW-0464">Manganese</keyword>
<feature type="binding site" evidence="6">
    <location>
        <position position="158"/>
    </location>
    <ligand>
        <name>Mg(2+)</name>
        <dbReference type="ChEBI" id="CHEBI:18420"/>
        <label>1</label>
    </ligand>
</feature>
<evidence type="ECO:0000259" key="8">
    <source>
        <dbReference type="Pfam" id="PF03372"/>
    </source>
</evidence>
<evidence type="ECO:0000256" key="6">
    <source>
        <dbReference type="PIRSR" id="PIRSR604808-2"/>
    </source>
</evidence>
<dbReference type="NCBIfam" id="TIGR00633">
    <property type="entry name" value="xth"/>
    <property type="match status" value="1"/>
</dbReference>